<gene>
    <name evidence="1" type="ORF">FHK92_17600</name>
</gene>
<protein>
    <submittedName>
        <fullName evidence="1">Uncharacterized protein</fullName>
    </submittedName>
</protein>
<dbReference type="RefSeq" id="WP_181289070.1">
    <property type="nucleotide sequence ID" value="NZ_VDLV01000031.1"/>
</dbReference>
<dbReference type="EMBL" id="VDLV01000031">
    <property type="protein sequence ID" value="MBA1379596.1"/>
    <property type="molecule type" value="Genomic_DNA"/>
</dbReference>
<reference evidence="1 2" key="1">
    <citation type="submission" date="2019-06" db="EMBL/GenBank/DDBJ databases">
        <title>Analysis of the biodiversity of Brassica napus bacterial endophytes for the selection of potential efficient biofertilizers for rapeseed crops.</title>
        <authorList>
            <person name="Jimenez-Gomez A."/>
            <person name="Saati-Santamaria Z."/>
            <person name="Menendez E."/>
            <person name="Rivas R."/>
            <person name="Mateos P.F."/>
            <person name="Velazquez E."/>
            <person name="Garcia-Fraile P."/>
        </authorList>
    </citation>
    <scope>NUCLEOTIDE SEQUENCE [LARGE SCALE GENOMIC DNA]</scope>
    <source>
        <strain evidence="1 2">CDVBN10</strain>
    </source>
</reference>
<proteinExistence type="predicted"/>
<comment type="caution">
    <text evidence="1">The sequence shown here is derived from an EMBL/GenBank/DDBJ whole genome shotgun (WGS) entry which is preliminary data.</text>
</comment>
<evidence type="ECO:0000313" key="1">
    <source>
        <dbReference type="EMBL" id="MBA1379596.1"/>
    </source>
</evidence>
<sequence>MNINTMIVCDTCGAETHCRIGMSNRRFQPLSFLCEGCGVAIEIDIKDMGGSALRNAKEIPFERDSIGKNNRFFIDLHLDFPIWSQTYVMGRTPYLVASGMVDKDKIFINGIPAVEIFRIRLDFLNHFGERFNEVKQLLKLYSRSNKELFRRKAVEFLEEEHTNSLAPQDINALLYTVLSRVTLAFLEEETVREVSSRYPEIIIHLAQTHREKLDEFYNYIKETGFLNGLQRDCLSLYGRIFELELYLRPAIFLDFCSGQESKKSSAKISKLGFDTCKDMYKDLSEVVGRQLALVAGINNLIHRGDHNAFLPSKDGPALSSLDKFANKVLSEKLKYLDDCWYKLDDGLLDTDIRNSIAHHTFEFNDLTQMITCYPSKEGLRQENKIEINFLTFMRMILIQFREMHYLHHLIKALYYYEYLIINR</sequence>
<evidence type="ECO:0000313" key="2">
    <source>
        <dbReference type="Proteomes" id="UP000572407"/>
    </source>
</evidence>
<name>A0A7V8UDK3_9PSED</name>
<dbReference type="Proteomes" id="UP000572407">
    <property type="component" value="Unassembled WGS sequence"/>
</dbReference>
<organism evidence="1 2">
    <name type="scientific">Pseudomonas brassicacearum subsp. neoaurantiaca</name>
    <dbReference type="NCBI Taxonomy" id="494916"/>
    <lineage>
        <taxon>Bacteria</taxon>
        <taxon>Pseudomonadati</taxon>
        <taxon>Pseudomonadota</taxon>
        <taxon>Gammaproteobacteria</taxon>
        <taxon>Pseudomonadales</taxon>
        <taxon>Pseudomonadaceae</taxon>
        <taxon>Pseudomonas</taxon>
    </lineage>
</organism>
<accession>A0A7V8UDK3</accession>
<dbReference type="AlphaFoldDB" id="A0A7V8UDK3"/>